<protein>
    <submittedName>
        <fullName evidence="1">Uncharacterized protein</fullName>
    </submittedName>
</protein>
<comment type="caution">
    <text evidence="1">The sequence shown here is derived from an EMBL/GenBank/DDBJ whole genome shotgun (WGS) entry which is preliminary data.</text>
</comment>
<dbReference type="RefSeq" id="WP_408167019.1">
    <property type="nucleotide sequence ID" value="NZ_JAQQFR010000004.1"/>
</dbReference>
<accession>A0ABW8Z5B0</accession>
<evidence type="ECO:0000313" key="2">
    <source>
        <dbReference type="Proteomes" id="UP001629214"/>
    </source>
</evidence>
<proteinExistence type="predicted"/>
<name>A0ABW8Z5B0_9BURK</name>
<evidence type="ECO:0000313" key="1">
    <source>
        <dbReference type="EMBL" id="MFL9878239.1"/>
    </source>
</evidence>
<reference evidence="1 2" key="1">
    <citation type="journal article" date="2024" name="Chem. Sci.">
        <title>Discovery of megapolipeptins by genome mining of a Burkholderiales bacteria collection.</title>
        <authorList>
            <person name="Paulo B.S."/>
            <person name="Recchia M.J.J."/>
            <person name="Lee S."/>
            <person name="Fergusson C.H."/>
            <person name="Romanowski S.B."/>
            <person name="Hernandez A."/>
            <person name="Krull N."/>
            <person name="Liu D.Y."/>
            <person name="Cavanagh H."/>
            <person name="Bos A."/>
            <person name="Gray C.A."/>
            <person name="Murphy B.T."/>
            <person name="Linington R.G."/>
            <person name="Eustaquio A.S."/>
        </authorList>
    </citation>
    <scope>NUCLEOTIDE SEQUENCE [LARGE SCALE GENOMIC DNA]</scope>
    <source>
        <strain evidence="1 2">RL21-008-BIB-B</strain>
    </source>
</reference>
<dbReference type="EMBL" id="JAQQFR010000004">
    <property type="protein sequence ID" value="MFL9878239.1"/>
    <property type="molecule type" value="Genomic_DNA"/>
</dbReference>
<keyword evidence="2" id="KW-1185">Reference proteome</keyword>
<gene>
    <name evidence="1" type="ORF">PQR63_07605</name>
</gene>
<dbReference type="Proteomes" id="UP001629214">
    <property type="component" value="Unassembled WGS sequence"/>
</dbReference>
<sequence length="211" mass="23715">MKELVFLTGLFIALSVQANTIYEGYSSFYSSLPNRMFKETGKTIRINDQTIWLNGKSIALATAVVFPGESVFDGDLGRAPLLFKDSERYCLEGQSNAASGTAVRHRAVYLIYGKSLKTYKLPSLFSSCISIGRNADNNPTFFEATIVNYRSAYDADGLRLVSYTLRNGMFERTKSQIKLSFVQPDNFYRFKVDGTIDWFSGTNTTKAKPYK</sequence>
<organism evidence="1 2">
    <name type="scientific">Herbaspirillum rhizosphaerae</name>
    <dbReference type="NCBI Taxonomy" id="346179"/>
    <lineage>
        <taxon>Bacteria</taxon>
        <taxon>Pseudomonadati</taxon>
        <taxon>Pseudomonadota</taxon>
        <taxon>Betaproteobacteria</taxon>
        <taxon>Burkholderiales</taxon>
        <taxon>Oxalobacteraceae</taxon>
        <taxon>Herbaspirillum</taxon>
    </lineage>
</organism>